<keyword evidence="2" id="KW-0812">Transmembrane</keyword>
<accession>A0A7M3MDF7</accession>
<dbReference type="AlphaFoldDB" id="A0A7M3MDF7"/>
<dbReference type="OrthoDB" id="6706661at2"/>
<keyword evidence="2" id="KW-0472">Membrane</keyword>
<evidence type="ECO:0000313" key="4">
    <source>
        <dbReference type="EMBL" id="TVM16256.1"/>
    </source>
</evidence>
<feature type="region of interest" description="Disordered" evidence="1">
    <location>
        <begin position="298"/>
        <end position="349"/>
    </location>
</feature>
<dbReference type="EMBL" id="QMIE01000012">
    <property type="protein sequence ID" value="TVM16256.1"/>
    <property type="molecule type" value="Genomic_DNA"/>
</dbReference>
<dbReference type="Gene3D" id="1.25.40.10">
    <property type="entry name" value="Tetratricopeptide repeat domain"/>
    <property type="match status" value="1"/>
</dbReference>
<evidence type="ECO:0000256" key="2">
    <source>
        <dbReference type="SAM" id="Phobius"/>
    </source>
</evidence>
<evidence type="ECO:0000313" key="5">
    <source>
        <dbReference type="Proteomes" id="UP000448292"/>
    </source>
</evidence>
<dbReference type="SUPFAM" id="SSF48452">
    <property type="entry name" value="TPR-like"/>
    <property type="match status" value="1"/>
</dbReference>
<protein>
    <recommendedName>
        <fullName evidence="3">Ig-like domain-containing protein</fullName>
    </recommendedName>
</protein>
<feature type="domain" description="Ig-like" evidence="3">
    <location>
        <begin position="33"/>
        <end position="134"/>
    </location>
</feature>
<dbReference type="InterPro" id="IPR011990">
    <property type="entry name" value="TPR-like_helical_dom_sf"/>
</dbReference>
<dbReference type="Proteomes" id="UP000448292">
    <property type="component" value="Unassembled WGS sequence"/>
</dbReference>
<reference evidence="4 5" key="1">
    <citation type="submission" date="2018-06" db="EMBL/GenBank/DDBJ databases">
        <title>Complete genome of Desulfovibrio indonesiensis P37SLT.</title>
        <authorList>
            <person name="Crispim J.S."/>
            <person name="Vidigal P.M.P."/>
            <person name="Silva L.C.F."/>
            <person name="Laguardia C.N."/>
            <person name="Araujo L.C."/>
            <person name="Dias R.S."/>
            <person name="Sousa M.P."/>
            <person name="Paula S.O."/>
            <person name="Silva C."/>
        </authorList>
    </citation>
    <scope>NUCLEOTIDE SEQUENCE [LARGE SCALE GENOMIC DNA]</scope>
    <source>
        <strain evidence="4 5">P37SLT</strain>
    </source>
</reference>
<evidence type="ECO:0000256" key="1">
    <source>
        <dbReference type="SAM" id="MobiDB-lite"/>
    </source>
</evidence>
<proteinExistence type="predicted"/>
<dbReference type="RefSeq" id="WP_144303684.1">
    <property type="nucleotide sequence ID" value="NZ_QMIE01000012.1"/>
</dbReference>
<feature type="transmembrane region" description="Helical" evidence="2">
    <location>
        <begin position="223"/>
        <end position="242"/>
    </location>
</feature>
<organism evidence="4 5">
    <name type="scientific">Oceanidesulfovibrio indonesiensis</name>
    <dbReference type="NCBI Taxonomy" id="54767"/>
    <lineage>
        <taxon>Bacteria</taxon>
        <taxon>Pseudomonadati</taxon>
        <taxon>Thermodesulfobacteriota</taxon>
        <taxon>Desulfovibrionia</taxon>
        <taxon>Desulfovibrionales</taxon>
        <taxon>Desulfovibrionaceae</taxon>
        <taxon>Oceanidesulfovibrio</taxon>
    </lineage>
</organism>
<evidence type="ECO:0000259" key="3">
    <source>
        <dbReference type="PROSITE" id="PS50835"/>
    </source>
</evidence>
<dbReference type="InterPro" id="IPR007110">
    <property type="entry name" value="Ig-like_dom"/>
</dbReference>
<sequence length="349" mass="39047">MRHVKIACLLFLILLLVSWYLKTGLPAPSAIDPRLLAEPVQERLEMQPFTVRGEHVDYTITPLYSYDLHGLVVSCHDTDGMFDYYHDVWGDTLNVKDLCVVWGSNVESDIYTKLSYSSGSYTCYVSSSDSATWSAFEQSRLSNNHLLTDDPRIASALRNTDVGDQVRIRGYLAQYSHDQGFERGTSTTRTDTGDGACETIFVTDYDVLARFGGPWRTIHSASIVGFLGTLLLLAGWFVYRLFAPESLNDVERFVDKATRCAEHGDLNGALRMLAKAIERNPYRPDIFNARAAVHEALGDPDAADNDRRRASDLGGEQPFVTPAAVQERDVSRSRAHAGYRPPWLDEDGH</sequence>
<gene>
    <name evidence="4" type="ORF">DPQ33_13125</name>
</gene>
<keyword evidence="2" id="KW-1133">Transmembrane helix</keyword>
<comment type="caution">
    <text evidence="4">The sequence shown here is derived from an EMBL/GenBank/DDBJ whole genome shotgun (WGS) entry which is preliminary data.</text>
</comment>
<keyword evidence="5" id="KW-1185">Reference proteome</keyword>
<name>A0A7M3MDF7_9BACT</name>
<dbReference type="PROSITE" id="PS50835">
    <property type="entry name" value="IG_LIKE"/>
    <property type="match status" value="1"/>
</dbReference>